<evidence type="ECO:0008006" key="4">
    <source>
        <dbReference type="Google" id="ProtNLM"/>
    </source>
</evidence>
<geneLocation type="plasmid" evidence="3">
    <name>pfdu301a</name>
</geneLocation>
<reference evidence="2 3" key="1">
    <citation type="submission" date="2019-10" db="EMBL/GenBank/DDBJ databases">
        <title>Complete genome sequences for adaption low water activity.</title>
        <authorList>
            <person name="Zhao L."/>
            <person name="Zhong J."/>
        </authorList>
    </citation>
    <scope>NUCLEOTIDE SEQUENCE [LARGE SCALE GENOMIC DNA]</scope>
    <source>
        <strain evidence="2 3">FDU301</strain>
        <plasmid evidence="3">pfdu301a</plasmid>
    </source>
</reference>
<sequence length="143" mass="16090">MMRQKFKKEEILQILSGIMVFISFFQAWIYDGGLNYFYGPELKRMLIDPPFLINLVYWLLILGAANVFFGWSRKYNPILAGTTAVVVFLFLKTIVDFNSQSEKLSAANGFYMAGVGMIAAVASILVARKERLASNTGTKDVNN</sequence>
<gene>
    <name evidence="2" type="ORF">FDZ14_28145</name>
</gene>
<dbReference type="AlphaFoldDB" id="A0A6M6E647"/>
<keyword evidence="1" id="KW-0812">Transmembrane</keyword>
<proteinExistence type="predicted"/>
<name>A0A6M6E647_PRIMG</name>
<keyword evidence="1" id="KW-0472">Membrane</keyword>
<dbReference type="RefSeq" id="WP_171777960.1">
    <property type="nucleotide sequence ID" value="NZ_CP045273.1"/>
</dbReference>
<protein>
    <recommendedName>
        <fullName evidence="4">DoxX family protein</fullName>
    </recommendedName>
</protein>
<keyword evidence="1" id="KW-1133">Transmembrane helix</keyword>
<evidence type="ECO:0000313" key="3">
    <source>
        <dbReference type="Proteomes" id="UP000501076"/>
    </source>
</evidence>
<feature type="transmembrane region" description="Helical" evidence="1">
    <location>
        <begin position="109"/>
        <end position="127"/>
    </location>
</feature>
<feature type="transmembrane region" description="Helical" evidence="1">
    <location>
        <begin position="78"/>
        <end position="97"/>
    </location>
</feature>
<dbReference type="Proteomes" id="UP000501076">
    <property type="component" value="Plasmid pFDU301A"/>
</dbReference>
<feature type="transmembrane region" description="Helical" evidence="1">
    <location>
        <begin position="50"/>
        <end position="71"/>
    </location>
</feature>
<accession>A0A6M6E647</accession>
<keyword evidence="2" id="KW-0614">Plasmid</keyword>
<dbReference type="EMBL" id="CP045273">
    <property type="protein sequence ID" value="QJX79977.1"/>
    <property type="molecule type" value="Genomic_DNA"/>
</dbReference>
<organism evidence="2 3">
    <name type="scientific">Priestia megaterium</name>
    <name type="common">Bacillus megaterium</name>
    <dbReference type="NCBI Taxonomy" id="1404"/>
    <lineage>
        <taxon>Bacteria</taxon>
        <taxon>Bacillati</taxon>
        <taxon>Bacillota</taxon>
        <taxon>Bacilli</taxon>
        <taxon>Bacillales</taxon>
        <taxon>Bacillaceae</taxon>
        <taxon>Priestia</taxon>
    </lineage>
</organism>
<evidence type="ECO:0000313" key="2">
    <source>
        <dbReference type="EMBL" id="QJX79977.1"/>
    </source>
</evidence>
<feature type="transmembrane region" description="Helical" evidence="1">
    <location>
        <begin position="12"/>
        <end position="30"/>
    </location>
</feature>
<evidence type="ECO:0000256" key="1">
    <source>
        <dbReference type="SAM" id="Phobius"/>
    </source>
</evidence>